<keyword evidence="4" id="KW-0805">Transcription regulation</keyword>
<feature type="domain" description="Bromo" evidence="10">
    <location>
        <begin position="60"/>
        <end position="130"/>
    </location>
</feature>
<evidence type="ECO:0000256" key="7">
    <source>
        <dbReference type="ARBA" id="ARBA00023242"/>
    </source>
</evidence>
<reference evidence="11" key="1">
    <citation type="submission" date="2021-02" db="EMBL/GenBank/DDBJ databases">
        <title>Genome sequence Cadophora malorum strain M34.</title>
        <authorList>
            <person name="Stefanovic E."/>
            <person name="Vu D."/>
            <person name="Scully C."/>
            <person name="Dijksterhuis J."/>
            <person name="Roader J."/>
            <person name="Houbraken J."/>
        </authorList>
    </citation>
    <scope>NUCLEOTIDE SEQUENCE</scope>
    <source>
        <strain evidence="11">M34</strain>
    </source>
</reference>
<feature type="compositionally biased region" description="Low complexity" evidence="9">
    <location>
        <begin position="439"/>
        <end position="453"/>
    </location>
</feature>
<evidence type="ECO:0000259" key="10">
    <source>
        <dbReference type="PROSITE" id="PS50014"/>
    </source>
</evidence>
<evidence type="ECO:0000256" key="2">
    <source>
        <dbReference type="ARBA" id="ARBA00022737"/>
    </source>
</evidence>
<dbReference type="PANTHER" id="PTHR16062">
    <property type="entry name" value="SWI/SNF-RELATED"/>
    <property type="match status" value="1"/>
</dbReference>
<sequence>MDKRKVNGGGHASEELDDRAAKRRKMPNSDIDLMQGETAETTTQMGLKLLDTFRQTADKSGRLIATPFLTLPNKRQFPDYYEMIRMPIALDTIEAKLKRREFPTLTTLESYFKRMIANAKEYNQRGSEIFDDSERLRKALSNFMTRWNPAYKLIPGYTAFPTPFPATPEPIPQTEGGDSDEDAPGEPEYEVPATTTKKARGRPPKNPQPQRTSVTPALSEFTYSGSGFQGLSFQDAQERFVDDCIAQKEYPEDDFPAFQPFIDLPSKVDYEDYYRVIDHPVSLKTLKKGVKGVKGKYAATGLSLYTTWQMFEAEASFIWKNAFKYNEDGSDIFVLALEFKAFFTKLLAEARKAAPDGAAPAADVPATAVPRINLKINKQPPQPKFTLKFPGRPTPVDSPTPQAPVRANGSAGLATTNGRNPFASATPAPSLIPLKRARSASGSVSSPTPSSAALVKNEDAGRNSPAVTAPMSNLRGSSQAAASPGVAVNGMLPPTTPGNIYNAGGYAQSFNHQAQYNPPNPSFDSKWRQPGKNASDAMITNLSLATHPGLNISRHFRMDLPPSATMAQQSITINLPSTHYYLQIKPTIAQSLLDRQHKLFVTSGTQRLHAMPLIPGHPVDHRHPLFEARLLPGVNRIDIELIAALPKGAAKPASGQEIELEKITVFANLLKA</sequence>
<comment type="subcellular location">
    <subcellularLocation>
        <location evidence="1">Nucleus</location>
    </subcellularLocation>
</comment>
<dbReference type="Pfam" id="PF22994">
    <property type="entry name" value="RSC4_Ig_like"/>
    <property type="match status" value="1"/>
</dbReference>
<keyword evidence="2" id="KW-0677">Repeat</keyword>
<feature type="region of interest" description="Disordered" evidence="9">
    <location>
        <begin position="163"/>
        <end position="216"/>
    </location>
</feature>
<feature type="domain" description="Bromo" evidence="10">
    <location>
        <begin position="253"/>
        <end position="333"/>
    </location>
</feature>
<dbReference type="Pfam" id="PF00439">
    <property type="entry name" value="Bromodomain"/>
    <property type="match status" value="2"/>
</dbReference>
<dbReference type="PANTHER" id="PTHR16062:SF19">
    <property type="entry name" value="PROTEIN POLYBROMO-1"/>
    <property type="match status" value="1"/>
</dbReference>
<comment type="caution">
    <text evidence="11">The sequence shown here is derived from an EMBL/GenBank/DDBJ whole genome shotgun (WGS) entry which is preliminary data.</text>
</comment>
<evidence type="ECO:0000313" key="11">
    <source>
        <dbReference type="EMBL" id="KAG4420911.1"/>
    </source>
</evidence>
<dbReference type="Gene3D" id="1.20.920.10">
    <property type="entry name" value="Bromodomain-like"/>
    <property type="match status" value="2"/>
</dbReference>
<feature type="compositionally biased region" description="Acidic residues" evidence="9">
    <location>
        <begin position="177"/>
        <end position="189"/>
    </location>
</feature>
<dbReference type="CDD" id="cd04369">
    <property type="entry name" value="Bromodomain"/>
    <property type="match status" value="2"/>
</dbReference>
<dbReference type="GO" id="GO:0006338">
    <property type="term" value="P:chromatin remodeling"/>
    <property type="evidence" value="ECO:0007669"/>
    <property type="project" value="InterPro"/>
</dbReference>
<evidence type="ECO:0000256" key="9">
    <source>
        <dbReference type="SAM" id="MobiDB-lite"/>
    </source>
</evidence>
<keyword evidence="3" id="KW-0156">Chromatin regulator</keyword>
<dbReference type="GO" id="GO:0003682">
    <property type="term" value="F:chromatin binding"/>
    <property type="evidence" value="ECO:0007669"/>
    <property type="project" value="TreeGrafter"/>
</dbReference>
<protein>
    <recommendedName>
        <fullName evidence="10">Bromo domain-containing protein</fullName>
    </recommendedName>
</protein>
<dbReference type="SUPFAM" id="SSF47370">
    <property type="entry name" value="Bromodomain"/>
    <property type="match status" value="2"/>
</dbReference>
<dbReference type="InterPro" id="IPR036427">
    <property type="entry name" value="Bromodomain-like_sf"/>
</dbReference>
<dbReference type="GO" id="GO:0006368">
    <property type="term" value="P:transcription elongation by RNA polymerase II"/>
    <property type="evidence" value="ECO:0007669"/>
    <property type="project" value="TreeGrafter"/>
</dbReference>
<evidence type="ECO:0000256" key="6">
    <source>
        <dbReference type="ARBA" id="ARBA00023163"/>
    </source>
</evidence>
<dbReference type="SMART" id="SM00297">
    <property type="entry name" value="BROMO"/>
    <property type="match status" value="2"/>
</dbReference>
<gene>
    <name evidence="11" type="ORF">IFR04_005995</name>
</gene>
<keyword evidence="6" id="KW-0804">Transcription</keyword>
<evidence type="ECO:0000313" key="12">
    <source>
        <dbReference type="Proteomes" id="UP000664132"/>
    </source>
</evidence>
<feature type="region of interest" description="Disordered" evidence="9">
    <location>
        <begin position="1"/>
        <end position="38"/>
    </location>
</feature>
<dbReference type="Proteomes" id="UP000664132">
    <property type="component" value="Unassembled WGS sequence"/>
</dbReference>
<evidence type="ECO:0000256" key="4">
    <source>
        <dbReference type="ARBA" id="ARBA00023015"/>
    </source>
</evidence>
<feature type="region of interest" description="Disordered" evidence="9">
    <location>
        <begin position="380"/>
        <end position="478"/>
    </location>
</feature>
<evidence type="ECO:0000256" key="8">
    <source>
        <dbReference type="PROSITE-ProRule" id="PRU00035"/>
    </source>
</evidence>
<feature type="compositionally biased region" description="Pro residues" evidence="9">
    <location>
        <begin position="392"/>
        <end position="402"/>
    </location>
</feature>
<keyword evidence="7" id="KW-0539">Nucleus</keyword>
<dbReference type="AlphaFoldDB" id="A0A8H7W814"/>
<organism evidence="11 12">
    <name type="scientific">Cadophora malorum</name>
    <dbReference type="NCBI Taxonomy" id="108018"/>
    <lineage>
        <taxon>Eukaryota</taxon>
        <taxon>Fungi</taxon>
        <taxon>Dikarya</taxon>
        <taxon>Ascomycota</taxon>
        <taxon>Pezizomycotina</taxon>
        <taxon>Leotiomycetes</taxon>
        <taxon>Helotiales</taxon>
        <taxon>Ploettnerulaceae</taxon>
        <taxon>Cadophora</taxon>
    </lineage>
</organism>
<dbReference type="PRINTS" id="PR00503">
    <property type="entry name" value="BROMODOMAIN"/>
</dbReference>
<dbReference type="InterPro" id="IPR037382">
    <property type="entry name" value="Rsc/polybromo"/>
</dbReference>
<dbReference type="PROSITE" id="PS50014">
    <property type="entry name" value="BROMODOMAIN_2"/>
    <property type="match status" value="2"/>
</dbReference>
<dbReference type="InterPro" id="IPR054551">
    <property type="entry name" value="RSC4_Ig-like"/>
</dbReference>
<dbReference type="GO" id="GO:0016586">
    <property type="term" value="C:RSC-type complex"/>
    <property type="evidence" value="ECO:0007669"/>
    <property type="project" value="InterPro"/>
</dbReference>
<dbReference type="OrthoDB" id="6017at2759"/>
<dbReference type="EMBL" id="JAFJYH010000075">
    <property type="protein sequence ID" value="KAG4420911.1"/>
    <property type="molecule type" value="Genomic_DNA"/>
</dbReference>
<dbReference type="InterPro" id="IPR001487">
    <property type="entry name" value="Bromodomain"/>
</dbReference>
<keyword evidence="12" id="KW-1185">Reference proteome</keyword>
<proteinExistence type="predicted"/>
<evidence type="ECO:0000256" key="3">
    <source>
        <dbReference type="ARBA" id="ARBA00022853"/>
    </source>
</evidence>
<name>A0A8H7W814_9HELO</name>
<keyword evidence="5 8" id="KW-0103">Bromodomain</keyword>
<accession>A0A8H7W814</accession>
<evidence type="ECO:0000256" key="1">
    <source>
        <dbReference type="ARBA" id="ARBA00004123"/>
    </source>
</evidence>
<evidence type="ECO:0000256" key="5">
    <source>
        <dbReference type="ARBA" id="ARBA00023117"/>
    </source>
</evidence>